<keyword evidence="2" id="KW-1185">Reference proteome</keyword>
<evidence type="ECO:0000313" key="1">
    <source>
        <dbReference type="EMBL" id="AAZ68890.1"/>
    </source>
</evidence>
<organism evidence="1 2">
    <name type="scientific">Ehrlichia canis (strain Jake)</name>
    <dbReference type="NCBI Taxonomy" id="269484"/>
    <lineage>
        <taxon>Bacteria</taxon>
        <taxon>Pseudomonadati</taxon>
        <taxon>Pseudomonadota</taxon>
        <taxon>Alphaproteobacteria</taxon>
        <taxon>Rickettsiales</taxon>
        <taxon>Anaplasmataceae</taxon>
        <taxon>Ehrlichia</taxon>
    </lineage>
</organism>
<accession>A0ACA6AX27</accession>
<dbReference type="EC" id="3.4.16.4" evidence="1"/>
<protein>
    <submittedName>
        <fullName evidence="1">Serine-type D-Ala-D-Ala carboxypeptidase</fullName>
        <ecNumber evidence="1">3.4.16.4</ecNumber>
    </submittedName>
</protein>
<keyword evidence="1" id="KW-0378">Hydrolase</keyword>
<name>A0ACA6AX27_EHRCJ</name>
<keyword evidence="1" id="KW-0645">Protease</keyword>
<evidence type="ECO:0000313" key="2">
    <source>
        <dbReference type="Proteomes" id="UP000000435"/>
    </source>
</evidence>
<reference evidence="2" key="1">
    <citation type="journal article" date="2006" name="J. Bacteriol.">
        <title>The genome of the obligately intracellular bacterium Ehrlichia canis reveals themes of complex membrane structure and immune evasion strategies.</title>
        <authorList>
            <person name="Mavromatis K."/>
            <person name="Doyle C.K."/>
            <person name="Lykidis A."/>
            <person name="Ivanova N."/>
            <person name="Francino M.P."/>
            <person name="Chain P."/>
            <person name="Shin M."/>
            <person name="Malfatti S."/>
            <person name="Larimer F."/>
            <person name="Copeland A."/>
            <person name="Detter J.C."/>
            <person name="Land M."/>
            <person name="Richardson P.M."/>
            <person name="Yu X.J."/>
            <person name="Walker D.H."/>
            <person name="McBride J.W."/>
            <person name="Kyrpides N.C."/>
        </authorList>
    </citation>
    <scope>NUCLEOTIDE SEQUENCE [LARGE SCALE GENOMIC DNA]</scope>
    <source>
        <strain evidence="2">Jake</strain>
    </source>
</reference>
<keyword evidence="1" id="KW-0121">Carboxypeptidase</keyword>
<dbReference type="EMBL" id="CP000107">
    <property type="protein sequence ID" value="AAZ68890.1"/>
    <property type="molecule type" value="Genomic_DNA"/>
</dbReference>
<proteinExistence type="predicted"/>
<sequence length="383" mass="43604">MMFIMSRYVVLLLSCFFGIQVCINNAIALPLQTKASQVGIFDFLSETMLLEHNIDEQFVSSSMSNLMTLYVTFFYIKAGFVRMEDKFKTSKEAWQKGGNSIFLRAGQLVAVRDLINGIITTSANDACITLAEGISGSQEEFVKEMNRIAQKLNLTKSHFTNVIGVQDQNQVMSARDLITLMVNLFKDFPEYYHLFSKKDFKYNNIYQESINMLLPDNRVDCMIAAHTDTGYGSIVAAKHEGRKIFMFINGLQTKEERLSEIKQLLDYSFNNFSSKTIFNKDNKVKEIAVRGGDSKYVGAAFNKDVTISYPKGSYDTVKTFFSHDNTISAPIKKGQEIGKFHIQIPGFTEQIIPIYATRTVNKISFFEKIWYIFFPKTNEATAQ</sequence>
<dbReference type="Proteomes" id="UP000000435">
    <property type="component" value="Chromosome"/>
</dbReference>
<gene>
    <name evidence="1" type="ordered locus">Ecaj_0859</name>
</gene>